<name>W3XPN5_PESFW</name>
<feature type="signal peptide" evidence="1">
    <location>
        <begin position="1"/>
        <end position="20"/>
    </location>
</feature>
<dbReference type="GeneID" id="19266318"/>
<evidence type="ECO:0000313" key="2">
    <source>
        <dbReference type="EMBL" id="ETS87477.1"/>
    </source>
</evidence>
<dbReference type="InterPro" id="IPR015889">
    <property type="entry name" value="Intradiol_dOase_core"/>
</dbReference>
<gene>
    <name evidence="2" type="ORF">PFICI_01305</name>
</gene>
<dbReference type="eggNOG" id="ENOG502QPRK">
    <property type="taxonomic scope" value="Eukaryota"/>
</dbReference>
<feature type="chain" id="PRO_5004835309" evidence="1">
    <location>
        <begin position="21"/>
        <end position="366"/>
    </location>
</feature>
<dbReference type="OMA" id="HYAGRST"/>
<keyword evidence="1" id="KW-0732">Signal</keyword>
<dbReference type="PANTHER" id="PTHR34315:SF1">
    <property type="entry name" value="INTRADIOL RING-CLEAVAGE DIOXYGENASES DOMAIN-CONTAINING PROTEIN-RELATED"/>
    <property type="match status" value="1"/>
</dbReference>
<dbReference type="Gene3D" id="2.60.130.10">
    <property type="entry name" value="Aromatic compound dioxygenase"/>
    <property type="match status" value="1"/>
</dbReference>
<dbReference type="SUPFAM" id="SSF49482">
    <property type="entry name" value="Aromatic compound dioxygenase"/>
    <property type="match status" value="1"/>
</dbReference>
<dbReference type="RefSeq" id="XP_007828077.1">
    <property type="nucleotide sequence ID" value="XM_007829886.1"/>
</dbReference>
<dbReference type="GO" id="GO:0008199">
    <property type="term" value="F:ferric iron binding"/>
    <property type="evidence" value="ECO:0007669"/>
    <property type="project" value="InterPro"/>
</dbReference>
<dbReference type="OrthoDB" id="121380at2759"/>
<dbReference type="KEGG" id="pfy:PFICI_01305"/>
<proteinExistence type="predicted"/>
<dbReference type="AlphaFoldDB" id="W3XPN5"/>
<accession>W3XPN5</accession>
<dbReference type="HOGENOM" id="CLU_027719_0_1_1"/>
<reference evidence="3" key="1">
    <citation type="journal article" date="2015" name="BMC Genomics">
        <title>Genomic and transcriptomic analysis of the endophytic fungus Pestalotiopsis fici reveals its lifestyle and high potential for synthesis of natural products.</title>
        <authorList>
            <person name="Wang X."/>
            <person name="Zhang X."/>
            <person name="Liu L."/>
            <person name="Xiang M."/>
            <person name="Wang W."/>
            <person name="Sun X."/>
            <person name="Che Y."/>
            <person name="Guo L."/>
            <person name="Liu G."/>
            <person name="Guo L."/>
            <person name="Wang C."/>
            <person name="Yin W.B."/>
            <person name="Stadler M."/>
            <person name="Zhang X."/>
            <person name="Liu X."/>
        </authorList>
    </citation>
    <scope>NUCLEOTIDE SEQUENCE [LARGE SCALE GENOMIC DNA]</scope>
    <source>
        <strain evidence="3">W106-1 / CGMCC3.15140</strain>
    </source>
</reference>
<keyword evidence="3" id="KW-1185">Reference proteome</keyword>
<dbReference type="GO" id="GO:0016702">
    <property type="term" value="F:oxidoreductase activity, acting on single donors with incorporation of molecular oxygen, incorporation of two atoms of oxygen"/>
    <property type="evidence" value="ECO:0007669"/>
    <property type="project" value="InterPro"/>
</dbReference>
<evidence type="ECO:0000313" key="3">
    <source>
        <dbReference type="Proteomes" id="UP000030651"/>
    </source>
</evidence>
<dbReference type="PANTHER" id="PTHR34315">
    <property type="match status" value="1"/>
</dbReference>
<dbReference type="InParanoid" id="W3XPN5"/>
<organism evidence="2 3">
    <name type="scientific">Pestalotiopsis fici (strain W106-1 / CGMCC3.15140)</name>
    <dbReference type="NCBI Taxonomy" id="1229662"/>
    <lineage>
        <taxon>Eukaryota</taxon>
        <taxon>Fungi</taxon>
        <taxon>Dikarya</taxon>
        <taxon>Ascomycota</taxon>
        <taxon>Pezizomycotina</taxon>
        <taxon>Sordariomycetes</taxon>
        <taxon>Xylariomycetidae</taxon>
        <taxon>Amphisphaeriales</taxon>
        <taxon>Sporocadaceae</taxon>
        <taxon>Pestalotiopsis</taxon>
    </lineage>
</organism>
<dbReference type="EMBL" id="KI912109">
    <property type="protein sequence ID" value="ETS87477.1"/>
    <property type="molecule type" value="Genomic_DNA"/>
</dbReference>
<dbReference type="CDD" id="cd03457">
    <property type="entry name" value="intradiol_dioxygenase_like"/>
    <property type="match status" value="1"/>
</dbReference>
<dbReference type="Proteomes" id="UP000030651">
    <property type="component" value="Unassembled WGS sequence"/>
</dbReference>
<sequence length="366" mass="39481">MHFTQAVVTGLAVLSSSALAHPGHDFKAELNERRDFLKTVKRADISHCAEKLKARGVNKRNAARRHATLQDARAKTSLVRRNATTVDAINHNQTGNGYTAATDASVLFEGFSSCLLTPEVTQGPYYVGGEFIRPNIIDGQDGVPTILDYQVVDADTCEVVPNVYLEIWHCNSTGVYSGVKVSGNGNDADASNLNNTFFRGIQKTNADGVAQFTSLFPGHYAMRATHIHLMVHTNATVFANGTLGNNNIYSSHIGQAFFDQDLITEVEALSPYNTNTASITDNVDDDLFVQETDSEGIDPVHEYIYIGDDVSDGLFAWLAFGINATASDAITAAAWYYANGGQTNADYDYLAEEGTTGVTSPTATAS</sequence>
<protein>
    <submittedName>
        <fullName evidence="2">Uncharacterized protein</fullName>
    </submittedName>
</protein>
<evidence type="ECO:0000256" key="1">
    <source>
        <dbReference type="SAM" id="SignalP"/>
    </source>
</evidence>